<feature type="compositionally biased region" description="Polar residues" evidence="1">
    <location>
        <begin position="1"/>
        <end position="17"/>
    </location>
</feature>
<evidence type="ECO:0000313" key="3">
    <source>
        <dbReference type="Proteomes" id="UP000789572"/>
    </source>
</evidence>
<comment type="caution">
    <text evidence="2">The sequence shown here is derived from an EMBL/GenBank/DDBJ whole genome shotgun (WGS) entry which is preliminary data.</text>
</comment>
<organism evidence="2 3">
    <name type="scientific">Paraglomus occultum</name>
    <dbReference type="NCBI Taxonomy" id="144539"/>
    <lineage>
        <taxon>Eukaryota</taxon>
        <taxon>Fungi</taxon>
        <taxon>Fungi incertae sedis</taxon>
        <taxon>Mucoromycota</taxon>
        <taxon>Glomeromycotina</taxon>
        <taxon>Glomeromycetes</taxon>
        <taxon>Paraglomerales</taxon>
        <taxon>Paraglomeraceae</taxon>
        <taxon>Paraglomus</taxon>
    </lineage>
</organism>
<accession>A0A9N9CAJ3</accession>
<evidence type="ECO:0000256" key="1">
    <source>
        <dbReference type="SAM" id="MobiDB-lite"/>
    </source>
</evidence>
<dbReference type="OrthoDB" id="10409519at2759"/>
<feature type="region of interest" description="Disordered" evidence="1">
    <location>
        <begin position="136"/>
        <end position="174"/>
    </location>
</feature>
<feature type="region of interest" description="Disordered" evidence="1">
    <location>
        <begin position="230"/>
        <end position="252"/>
    </location>
</feature>
<dbReference type="Proteomes" id="UP000789572">
    <property type="component" value="Unassembled WGS sequence"/>
</dbReference>
<feature type="compositionally biased region" description="Low complexity" evidence="1">
    <location>
        <begin position="139"/>
        <end position="155"/>
    </location>
</feature>
<proteinExistence type="predicted"/>
<dbReference type="EMBL" id="CAJVPJ010001532">
    <property type="protein sequence ID" value="CAG8595035.1"/>
    <property type="molecule type" value="Genomic_DNA"/>
</dbReference>
<feature type="compositionally biased region" description="Basic and acidic residues" evidence="1">
    <location>
        <begin position="27"/>
        <end position="36"/>
    </location>
</feature>
<protein>
    <submittedName>
        <fullName evidence="2">3575_t:CDS:1</fullName>
    </submittedName>
</protein>
<dbReference type="AlphaFoldDB" id="A0A9N9CAJ3"/>
<evidence type="ECO:0000313" key="2">
    <source>
        <dbReference type="EMBL" id="CAG8595035.1"/>
    </source>
</evidence>
<sequence length="272" mass="29977">MRPPSQTHKQQRTSGSRAKTKPMLANRELKPSEKPPAKNCTKCKESANYLKMFVKRLGAIEELTVSGSPVELKTVNKNDFAACTLTELRHLLDLTTKLIQAGTNKMSDAVKKPPAMTEPVSKAPDTICLKLEPEEKNGLLTPQPSPTTASLPASPVESDGKRSREEDADHADEKNIQKRVKICISDVITTEPVDISDGLGNSTPSLPRQIQNDQYRHDSGCFMDNDAYTERTRKDSKRCDTNDNDNPTSACLSNTTVESNFAQETTTLKSTN</sequence>
<gene>
    <name evidence="2" type="ORF">POCULU_LOCUS7170</name>
</gene>
<reference evidence="2" key="1">
    <citation type="submission" date="2021-06" db="EMBL/GenBank/DDBJ databases">
        <authorList>
            <person name="Kallberg Y."/>
            <person name="Tangrot J."/>
            <person name="Rosling A."/>
        </authorList>
    </citation>
    <scope>NUCLEOTIDE SEQUENCE</scope>
    <source>
        <strain evidence="2">IA702</strain>
    </source>
</reference>
<feature type="compositionally biased region" description="Basic and acidic residues" evidence="1">
    <location>
        <begin position="158"/>
        <end position="174"/>
    </location>
</feature>
<keyword evidence="3" id="KW-1185">Reference proteome</keyword>
<name>A0A9N9CAJ3_9GLOM</name>
<feature type="compositionally biased region" description="Basic and acidic residues" evidence="1">
    <location>
        <begin position="230"/>
        <end position="241"/>
    </location>
</feature>
<feature type="region of interest" description="Disordered" evidence="1">
    <location>
        <begin position="1"/>
        <end position="40"/>
    </location>
</feature>